<evidence type="ECO:0000259" key="1">
    <source>
        <dbReference type="SMART" id="SM00849"/>
    </source>
</evidence>
<name>A0A841JM31_9BACT</name>
<dbReference type="RefSeq" id="WP_050057672.1">
    <property type="nucleotide sequence ID" value="NZ_JACHEK010000001.1"/>
</dbReference>
<evidence type="ECO:0000313" key="3">
    <source>
        <dbReference type="Proteomes" id="UP000538666"/>
    </source>
</evidence>
<dbReference type="PANTHER" id="PTHR42663">
    <property type="entry name" value="HYDROLASE C777.06C-RELATED-RELATED"/>
    <property type="match status" value="1"/>
</dbReference>
<dbReference type="GO" id="GO:0103043">
    <property type="term" value="F:phosphoribosyl 1,2-cyclic phosphate phosphodiesterase activity"/>
    <property type="evidence" value="ECO:0007669"/>
    <property type="project" value="UniProtKB-EC"/>
</dbReference>
<dbReference type="SUPFAM" id="SSF56281">
    <property type="entry name" value="Metallo-hydrolase/oxidoreductase"/>
    <property type="match status" value="1"/>
</dbReference>
<keyword evidence="3" id="KW-1185">Reference proteome</keyword>
<dbReference type="InterPro" id="IPR036866">
    <property type="entry name" value="RibonucZ/Hydroxyglut_hydro"/>
</dbReference>
<dbReference type="SMART" id="SM00849">
    <property type="entry name" value="Lactamase_B"/>
    <property type="match status" value="1"/>
</dbReference>
<dbReference type="PANTHER" id="PTHR42663:SF6">
    <property type="entry name" value="HYDROLASE C777.06C-RELATED"/>
    <property type="match status" value="1"/>
</dbReference>
<proteinExistence type="predicted"/>
<dbReference type="Proteomes" id="UP000538666">
    <property type="component" value="Unassembled WGS sequence"/>
</dbReference>
<organism evidence="2 3">
    <name type="scientific">Silvibacterium bohemicum</name>
    <dbReference type="NCBI Taxonomy" id="1577686"/>
    <lineage>
        <taxon>Bacteria</taxon>
        <taxon>Pseudomonadati</taxon>
        <taxon>Acidobacteriota</taxon>
        <taxon>Terriglobia</taxon>
        <taxon>Terriglobales</taxon>
        <taxon>Acidobacteriaceae</taxon>
        <taxon>Silvibacterium</taxon>
    </lineage>
</organism>
<dbReference type="EC" id="3.1.4.55" evidence="2"/>
<protein>
    <submittedName>
        <fullName evidence="2">Phosphoribosyl 1,2-cyclic phosphate phosphodiesterase</fullName>
        <ecNumber evidence="2">3.1.4.55</ecNumber>
    </submittedName>
</protein>
<feature type="domain" description="Metallo-beta-lactamase" evidence="1">
    <location>
        <begin position="36"/>
        <end position="227"/>
    </location>
</feature>
<dbReference type="CDD" id="cd16279">
    <property type="entry name" value="metallo-hydrolase-like_MBL-fold"/>
    <property type="match status" value="1"/>
</dbReference>
<dbReference type="Gene3D" id="3.60.15.10">
    <property type="entry name" value="Ribonuclease Z/Hydroxyacylglutathione hydrolase-like"/>
    <property type="match status" value="1"/>
</dbReference>
<evidence type="ECO:0000313" key="2">
    <source>
        <dbReference type="EMBL" id="MBB6142442.1"/>
    </source>
</evidence>
<gene>
    <name evidence="2" type="ORF">HNQ77_000380</name>
</gene>
<dbReference type="Pfam" id="PF12706">
    <property type="entry name" value="Lactamase_B_2"/>
    <property type="match status" value="1"/>
</dbReference>
<sequence>MSSEIVILGSGTSMGVPTLGCNCAVCTSTDSRNTRTRPSIAIEWEGNRVLIDTGPDFRQQAIRERIQHIDAVFYTHSHADHILGLDDLRPLSFRHAAGMPLYADDRSIKILETVFAYTFSPEAKYPTRARVKLHRLNEHESVDVAGVTFQRVPILHGEMPVAGYRFGNAAYLTDMSRIPETSLPLLEDLDVLILDALRKEPHPSHANVEQALAWIDRVQPRRAFFTHMSHELDQAQTESELPSHIRLAYDGLRIPFKLAGGA</sequence>
<dbReference type="AlphaFoldDB" id="A0A841JM31"/>
<dbReference type="OrthoDB" id="9800940at2"/>
<dbReference type="EMBL" id="JACHEK010000001">
    <property type="protein sequence ID" value="MBB6142442.1"/>
    <property type="molecule type" value="Genomic_DNA"/>
</dbReference>
<keyword evidence="2" id="KW-0378">Hydrolase</keyword>
<accession>A0A841JM31</accession>
<dbReference type="InterPro" id="IPR001279">
    <property type="entry name" value="Metallo-B-lactamas"/>
</dbReference>
<comment type="caution">
    <text evidence="2">The sequence shown here is derived from an EMBL/GenBank/DDBJ whole genome shotgun (WGS) entry which is preliminary data.</text>
</comment>
<reference evidence="2 3" key="1">
    <citation type="submission" date="2020-08" db="EMBL/GenBank/DDBJ databases">
        <title>Genomic Encyclopedia of Type Strains, Phase IV (KMG-IV): sequencing the most valuable type-strain genomes for metagenomic binning, comparative biology and taxonomic classification.</title>
        <authorList>
            <person name="Goeker M."/>
        </authorList>
    </citation>
    <scope>NUCLEOTIDE SEQUENCE [LARGE SCALE GENOMIC DNA]</scope>
    <source>
        <strain evidence="2 3">DSM 103733</strain>
    </source>
</reference>